<proteinExistence type="predicted"/>
<accession>A0A1V0RNB7</accession>
<feature type="transmembrane region" description="Helical" evidence="1">
    <location>
        <begin position="150"/>
        <end position="171"/>
    </location>
</feature>
<dbReference type="EMBL" id="CP020474">
    <property type="protein sequence ID" value="ARE83082.1"/>
    <property type="molecule type" value="Genomic_DNA"/>
</dbReference>
<reference evidence="2 3" key="1">
    <citation type="submission" date="2017-03" db="EMBL/GenBank/DDBJ databases">
        <title>Genome Sequence of Roseovarius mucosus strain SMR3 Isolated from a culture of the Diatom Skeletonema marinoi.</title>
        <authorList>
            <person name="Topel M."/>
            <person name="Pinder M."/>
            <person name="Johansson O.N."/>
            <person name="Kourtchenko O."/>
            <person name="Godhe A."/>
            <person name="Clarke A.K."/>
        </authorList>
    </citation>
    <scope>NUCLEOTIDE SEQUENCE [LARGE SCALE GENOMIC DNA]</scope>
    <source>
        <strain evidence="2 3">SMR3</strain>
    </source>
</reference>
<organism evidence="2 3">
    <name type="scientific">Roseovarius mucosus</name>
    <dbReference type="NCBI Taxonomy" id="215743"/>
    <lineage>
        <taxon>Bacteria</taxon>
        <taxon>Pseudomonadati</taxon>
        <taxon>Pseudomonadota</taxon>
        <taxon>Alphaproteobacteria</taxon>
        <taxon>Rhodobacterales</taxon>
        <taxon>Roseobacteraceae</taxon>
        <taxon>Roseovarius</taxon>
    </lineage>
</organism>
<protein>
    <recommendedName>
        <fullName evidence="4">Yip1 domain protein</fullName>
    </recommendedName>
</protein>
<evidence type="ECO:0000256" key="1">
    <source>
        <dbReference type="SAM" id="Phobius"/>
    </source>
</evidence>
<dbReference type="AlphaFoldDB" id="A0A1V0RNB7"/>
<feature type="transmembrane region" description="Helical" evidence="1">
    <location>
        <begin position="88"/>
        <end position="113"/>
    </location>
</feature>
<feature type="transmembrane region" description="Helical" evidence="1">
    <location>
        <begin position="119"/>
        <end position="138"/>
    </location>
</feature>
<keyword evidence="1" id="KW-1133">Transmembrane helix</keyword>
<feature type="transmembrane region" description="Helical" evidence="1">
    <location>
        <begin position="52"/>
        <end position="76"/>
    </location>
</feature>
<keyword evidence="1" id="KW-0472">Membrane</keyword>
<evidence type="ECO:0000313" key="3">
    <source>
        <dbReference type="Proteomes" id="UP000192273"/>
    </source>
</evidence>
<keyword evidence="1" id="KW-0812">Transmembrane</keyword>
<keyword evidence="3" id="KW-1185">Reference proteome</keyword>
<sequence length="172" mass="18032">MGLGAVVNATIFTESRWQAVLGLPTAGLLWSFATFLAHSEQVEALGVAKIEALFYVALGGMAQTLLLWLGFTVVIWAMTRAFGGRVPLLRLMTLVSASSLALWVGAPAAAFWINGAPGHTAIAATISLISMALFLHALTRGLSADLHWSFLRAAGAVSAASVFLASFAFLAL</sequence>
<dbReference type="Proteomes" id="UP000192273">
    <property type="component" value="Chromosome"/>
</dbReference>
<name>A0A1V0RNB7_9RHOB</name>
<gene>
    <name evidence="2" type="ORF">ROSMUCSMR3_01598</name>
</gene>
<dbReference type="KEGG" id="rmm:ROSMUCSMR3_01598"/>
<evidence type="ECO:0000313" key="2">
    <source>
        <dbReference type="EMBL" id="ARE83082.1"/>
    </source>
</evidence>
<evidence type="ECO:0008006" key="4">
    <source>
        <dbReference type="Google" id="ProtNLM"/>
    </source>
</evidence>